<comment type="similarity">
    <text evidence="2">Belongs to the SEC5 family.</text>
</comment>
<evidence type="ECO:0000313" key="11">
    <source>
        <dbReference type="Proteomes" id="UP000275267"/>
    </source>
</evidence>
<comment type="subcellular location">
    <subcellularLocation>
        <location evidence="1">Plastid</location>
    </subcellularLocation>
</comment>
<gene>
    <name evidence="10" type="ORF">C2845_PM15G08100</name>
</gene>
<dbReference type="OrthoDB" id="26242at2759"/>
<keyword evidence="4" id="KW-0268">Exocytosis</keyword>
<accession>A0A3L6Q7A2</accession>
<evidence type="ECO:0000256" key="3">
    <source>
        <dbReference type="ARBA" id="ARBA00022448"/>
    </source>
</evidence>
<evidence type="ECO:0000256" key="6">
    <source>
        <dbReference type="ARBA" id="ARBA00022946"/>
    </source>
</evidence>
<dbReference type="Pfam" id="PF15469">
    <property type="entry name" value="Sec5"/>
    <property type="match status" value="1"/>
</dbReference>
<feature type="region of interest" description="Disordered" evidence="7">
    <location>
        <begin position="992"/>
        <end position="1014"/>
    </location>
</feature>
<feature type="domain" description="Exocyst complex component EXOC2/Sec5 N-terminal" evidence="9">
    <location>
        <begin position="185"/>
        <end position="1047"/>
    </location>
</feature>
<keyword evidence="11" id="KW-1185">Reference proteome</keyword>
<feature type="region of interest" description="Disordered" evidence="7">
    <location>
        <begin position="1"/>
        <end position="130"/>
    </location>
</feature>
<dbReference type="PANTHER" id="PTHR13043">
    <property type="entry name" value="EXOCYST COMPLEX COMPONENT SEC5"/>
    <property type="match status" value="1"/>
</dbReference>
<name>A0A3L6Q7A2_PANMI</name>
<dbReference type="EMBL" id="PQIB02000013">
    <property type="protein sequence ID" value="RLM74545.1"/>
    <property type="molecule type" value="Genomic_DNA"/>
</dbReference>
<feature type="compositionally biased region" description="Acidic residues" evidence="7">
    <location>
        <begin position="1"/>
        <end position="12"/>
    </location>
</feature>
<dbReference type="GO" id="GO:0009536">
    <property type="term" value="C:plastid"/>
    <property type="evidence" value="ECO:0007669"/>
    <property type="project" value="UniProtKB-SubCell"/>
</dbReference>
<evidence type="ECO:0000256" key="4">
    <source>
        <dbReference type="ARBA" id="ARBA00022483"/>
    </source>
</evidence>
<dbReference type="GO" id="GO:0000145">
    <property type="term" value="C:exocyst"/>
    <property type="evidence" value="ECO:0007669"/>
    <property type="project" value="InterPro"/>
</dbReference>
<dbReference type="GO" id="GO:0006893">
    <property type="term" value="P:Golgi to plasma membrane transport"/>
    <property type="evidence" value="ECO:0007669"/>
    <property type="project" value="InterPro"/>
</dbReference>
<dbReference type="Proteomes" id="UP000275267">
    <property type="component" value="Unassembled WGS sequence"/>
</dbReference>
<keyword evidence="3" id="KW-0813">Transport</keyword>
<organism evidence="10 11">
    <name type="scientific">Panicum miliaceum</name>
    <name type="common">Proso millet</name>
    <name type="synonym">Broomcorn millet</name>
    <dbReference type="NCBI Taxonomy" id="4540"/>
    <lineage>
        <taxon>Eukaryota</taxon>
        <taxon>Viridiplantae</taxon>
        <taxon>Streptophyta</taxon>
        <taxon>Embryophyta</taxon>
        <taxon>Tracheophyta</taxon>
        <taxon>Spermatophyta</taxon>
        <taxon>Magnoliopsida</taxon>
        <taxon>Liliopsida</taxon>
        <taxon>Poales</taxon>
        <taxon>Poaceae</taxon>
        <taxon>PACMAD clade</taxon>
        <taxon>Panicoideae</taxon>
        <taxon>Panicodae</taxon>
        <taxon>Paniceae</taxon>
        <taxon>Panicinae</taxon>
        <taxon>Panicum</taxon>
        <taxon>Panicum sect. Panicum</taxon>
    </lineage>
</organism>
<feature type="domain" description="Plastid lipid-associated protein/fibrillin conserved" evidence="8">
    <location>
        <begin position="1265"/>
        <end position="1447"/>
    </location>
</feature>
<dbReference type="InterPro" id="IPR039481">
    <property type="entry name" value="EXOC2/Sec5_N_dom"/>
</dbReference>
<dbReference type="InterPro" id="IPR029175">
    <property type="entry name" value="EXOC2/Sec5"/>
</dbReference>
<feature type="region of interest" description="Disordered" evidence="7">
    <location>
        <begin position="1140"/>
        <end position="1190"/>
    </location>
</feature>
<comment type="caution">
    <text evidence="10">The sequence shown here is derived from an EMBL/GenBank/DDBJ whole genome shotgun (WGS) entry which is preliminary data.</text>
</comment>
<evidence type="ECO:0000313" key="10">
    <source>
        <dbReference type="EMBL" id="RLM74545.1"/>
    </source>
</evidence>
<proteinExistence type="inferred from homology"/>
<dbReference type="PANTHER" id="PTHR13043:SF1">
    <property type="entry name" value="EXOCYST COMPLEX COMPONENT 2"/>
    <property type="match status" value="1"/>
</dbReference>
<keyword evidence="5" id="KW-0934">Plastid</keyword>
<dbReference type="InterPro" id="IPR006843">
    <property type="entry name" value="PAP/fibrillin_dom"/>
</dbReference>
<evidence type="ECO:0008006" key="12">
    <source>
        <dbReference type="Google" id="ProtNLM"/>
    </source>
</evidence>
<evidence type="ECO:0000259" key="8">
    <source>
        <dbReference type="Pfam" id="PF04755"/>
    </source>
</evidence>
<evidence type="ECO:0000256" key="5">
    <source>
        <dbReference type="ARBA" id="ARBA00022640"/>
    </source>
</evidence>
<feature type="region of interest" description="Disordered" evidence="7">
    <location>
        <begin position="1215"/>
        <end position="1260"/>
    </location>
</feature>
<evidence type="ECO:0000256" key="7">
    <source>
        <dbReference type="SAM" id="MobiDB-lite"/>
    </source>
</evidence>
<evidence type="ECO:0000256" key="2">
    <source>
        <dbReference type="ARBA" id="ARBA00010578"/>
    </source>
</evidence>
<dbReference type="GO" id="GO:0006887">
    <property type="term" value="P:exocytosis"/>
    <property type="evidence" value="ECO:0007669"/>
    <property type="project" value="UniProtKB-KW"/>
</dbReference>
<evidence type="ECO:0000259" key="9">
    <source>
        <dbReference type="Pfam" id="PF15469"/>
    </source>
</evidence>
<evidence type="ECO:0000256" key="1">
    <source>
        <dbReference type="ARBA" id="ARBA00004474"/>
    </source>
</evidence>
<reference evidence="11" key="1">
    <citation type="journal article" date="2019" name="Nat. Commun.">
        <title>The genome of broomcorn millet.</title>
        <authorList>
            <person name="Zou C."/>
            <person name="Miki D."/>
            <person name="Li D."/>
            <person name="Tang Q."/>
            <person name="Xiao L."/>
            <person name="Rajput S."/>
            <person name="Deng P."/>
            <person name="Jia W."/>
            <person name="Huang R."/>
            <person name="Zhang M."/>
            <person name="Sun Y."/>
            <person name="Hu J."/>
            <person name="Fu X."/>
            <person name="Schnable P.S."/>
            <person name="Li F."/>
            <person name="Zhang H."/>
            <person name="Feng B."/>
            <person name="Zhu X."/>
            <person name="Liu R."/>
            <person name="Schnable J.C."/>
            <person name="Zhu J.-K."/>
            <person name="Zhang H."/>
        </authorList>
    </citation>
    <scope>NUCLEOTIDE SEQUENCE [LARGE SCALE GENOMIC DNA]</scope>
</reference>
<dbReference type="Pfam" id="PF04755">
    <property type="entry name" value="PAP_fibrillin"/>
    <property type="match status" value="1"/>
</dbReference>
<keyword evidence="6" id="KW-0809">Transit peptide</keyword>
<dbReference type="STRING" id="4540.A0A3L6Q7A2"/>
<sequence length="1455" mass="160733">MASDSDVDEDELLQMALQEQAARDLSHQRPPAANKPVVNLVRPHAPNARGGGNARAPAKARQPSRGGDEDEDSEVELLSISSGDEDDNPRARGPPPPRGGAGGGGRAGARRAASRDDGDDDDDEPRSWKRVDEAELARKVREMREAKVAPSIQALDQKAAAAAAAAARKALTSVQTLPKGVEVLDPLGLGVMDNKSLRLITDASVSSPVSREKSQGLDPSLRDKVIYSSPSFDPKVFLSWVHKDTSAADLESGALTLKTDLKGRTQQKKQLVKENFDCFVSCKTTIDDIESKLRQIEEDPEGAGTSHLHSVTQKISGVANRAFEPLFERQAQAEKIRSVQGMLQRFRTLFNLPSTIRGNIRKGEYDLAVREYQKAKSIVLPSHVGILKRVLEEVEKVMHEFRGMLYKSMEDPHLDLAELENIVRLLLELEPETDPVWHYLSIQNSRIHGLFEKCTQDHEARMEILHNKIRDKVLSDSKWRQLQQDSNKSLEVDSTIGDSPRTDQLSTNIMAEEADGLRASYIRRLTSVLIQHVPAFWRLALSVFSGKFAKAATGTVVSDVDMNVKPVANKTDEKGGEAKYTNHTLDEVASMVRATVSDFDTKVQNTFRDFEECNILSPYMSDTIKEIAKACQTLEGKDSSPTAVKMLRALHFEMTKLYILRLCSWMRATTKEISKDETWVTLSTLERNKSPYAISCMPLEFRDITISAMDRIDTMILNLMSETAKSYDISQPLQEINESVRLAFLNSFLDFAGYLERFGGELAQNRSNKENNYVQNGYINGTRETSTTIDGDLHKKLLVILSNIGYCKAELSDELYTRYRHIWSPVRNNDERSSDMRDLMTSFSALEEKVLDQYTFAKSNLIRSAAQSYLLDSGINWGAAPSVKGIRDATLDLLHILVAVHAEVYSGARPLLEKTTKILVEGLVDIFLSVFHENKTKDIRLLDANGFCQLMLELEYFETVLHAYFSSEAEQALKSFQENLLEKACESLAEALENPGHQRRPTRGSEDAASDGQASVSPDDLLVLAQQYSSDLLQAELERTRLNIACFMESTIQSTSAPAGSKSAAYSSYQAPAPQHAPVQTSSPSFRRQQTECRGQEELRKCVIGQLQLLTSLLRLLMPGHSVILAGVAVWPELCSSTGPATSHPRISASSLTHGRACGSDQDQQEKSEHGAEAALPPPSPRPLASRPADPALSVPAMAATVLVPPAHCHRATAAAATSGRGGALPHCALPPARRRRGSRAVRAAAPPEQSSVSLAGASGHGGEAKAALHRALEGVDRGIFGMTSAQRSEVHRLVELLESRNPTPEPTAELREKVDGCWKLIYSTISILGKKRTKLGLRDFISLGDFLQIIDVKEEKAVNVIKFSARAFKILSGKLTIEASYSVTSKTRVDIKLESSTITPEQLMNIFQKNYDMLLAIFNPEGWLEITYVDESLRIGRDDKENIFVLERADPSEV</sequence>
<protein>
    <recommendedName>
        <fullName evidence="12">Exocyst complex component SEC5</fullName>
    </recommendedName>
</protein>